<organism evidence="2 3">
    <name type="scientific">Paxillus involutus ATCC 200175</name>
    <dbReference type="NCBI Taxonomy" id="664439"/>
    <lineage>
        <taxon>Eukaryota</taxon>
        <taxon>Fungi</taxon>
        <taxon>Dikarya</taxon>
        <taxon>Basidiomycota</taxon>
        <taxon>Agaricomycotina</taxon>
        <taxon>Agaricomycetes</taxon>
        <taxon>Agaricomycetidae</taxon>
        <taxon>Boletales</taxon>
        <taxon>Paxilineae</taxon>
        <taxon>Paxillaceae</taxon>
        <taxon>Paxillus</taxon>
    </lineage>
</organism>
<dbReference type="AlphaFoldDB" id="A0A0C9TYK0"/>
<evidence type="ECO:0000313" key="2">
    <source>
        <dbReference type="EMBL" id="KIJ15398.1"/>
    </source>
</evidence>
<sequence length="549" mass="60456">MTSVAVSALSRQHAKPGVWSFNHRVAGGYSSDSDSEAETNVPLADTRALQEMDLSTRQETVEYRPNPWSIAKINAVSRTSRPKLTEDKPRARTPPKPPTKRIVEAFKKQAERNARPIQHQVARDADEGKTARVNNKIVVPLQSRGTPEEKRNQIQSYEGLLTVPRNPMTAPRNEACVQLAEPSNRRSLQAAAPIQLSEAPQQQKSTHTSTSAQSVRSENNGTLPFMFRRAFGTRKPHPHRDLVTQSSPVRPSSPARSRAMAFHGRSYIVGTGRDLPMYPHSSPGPPSPVSAHEFGATYVRPSLPLFASPVMVTNSQAAKTGNKHTQYDPFSSTMTDLSRCTDATAVPSWLSAALSQENAPAPEADRKRLPSPILAPRSKKLRSDAPRHLAPVTPTAYAFGVDDDPDSKWSTLPMARKRASTAKRAGKSRGMKRSGGFRLPIPGLRKGNEKLTTQPMPEVRQRVITYLPPPMTVKKSLDDTTLTSTNDDHKLTATEGDLPPTDPTRRIQYDQEMAFEGDPTEEDPEIPTMDSDGVTLVNDDDEESVFAFD</sequence>
<feature type="region of interest" description="Disordered" evidence="1">
    <location>
        <begin position="196"/>
        <end position="255"/>
    </location>
</feature>
<feature type="region of interest" description="Disordered" evidence="1">
    <location>
        <begin position="74"/>
        <end position="99"/>
    </location>
</feature>
<evidence type="ECO:0000256" key="1">
    <source>
        <dbReference type="SAM" id="MobiDB-lite"/>
    </source>
</evidence>
<gene>
    <name evidence="2" type="ORF">PAXINDRAFT_99587</name>
</gene>
<dbReference type="EMBL" id="KN819337">
    <property type="protein sequence ID" value="KIJ15398.1"/>
    <property type="molecule type" value="Genomic_DNA"/>
</dbReference>
<feature type="compositionally biased region" description="Acidic residues" evidence="1">
    <location>
        <begin position="513"/>
        <end position="525"/>
    </location>
</feature>
<dbReference type="HOGENOM" id="CLU_012413_0_0_1"/>
<reference evidence="3" key="2">
    <citation type="submission" date="2015-01" db="EMBL/GenBank/DDBJ databases">
        <title>Evolutionary Origins and Diversification of the Mycorrhizal Mutualists.</title>
        <authorList>
            <consortium name="DOE Joint Genome Institute"/>
            <consortium name="Mycorrhizal Genomics Consortium"/>
            <person name="Kohler A."/>
            <person name="Kuo A."/>
            <person name="Nagy L.G."/>
            <person name="Floudas D."/>
            <person name="Copeland A."/>
            <person name="Barry K.W."/>
            <person name="Cichocki N."/>
            <person name="Veneault-Fourrey C."/>
            <person name="LaButti K."/>
            <person name="Lindquist E.A."/>
            <person name="Lipzen A."/>
            <person name="Lundell T."/>
            <person name="Morin E."/>
            <person name="Murat C."/>
            <person name="Riley R."/>
            <person name="Ohm R."/>
            <person name="Sun H."/>
            <person name="Tunlid A."/>
            <person name="Henrissat B."/>
            <person name="Grigoriev I.V."/>
            <person name="Hibbett D.S."/>
            <person name="Martin F."/>
        </authorList>
    </citation>
    <scope>NUCLEOTIDE SEQUENCE [LARGE SCALE GENOMIC DNA]</scope>
    <source>
        <strain evidence="3">ATCC 200175</strain>
    </source>
</reference>
<reference evidence="2 3" key="1">
    <citation type="submission" date="2014-06" db="EMBL/GenBank/DDBJ databases">
        <authorList>
            <consortium name="DOE Joint Genome Institute"/>
            <person name="Kuo A."/>
            <person name="Kohler A."/>
            <person name="Nagy L.G."/>
            <person name="Floudas D."/>
            <person name="Copeland A."/>
            <person name="Barry K.W."/>
            <person name="Cichocki N."/>
            <person name="Veneault-Fourrey C."/>
            <person name="LaButti K."/>
            <person name="Lindquist E.A."/>
            <person name="Lipzen A."/>
            <person name="Lundell T."/>
            <person name="Morin E."/>
            <person name="Murat C."/>
            <person name="Sun H."/>
            <person name="Tunlid A."/>
            <person name="Henrissat B."/>
            <person name="Grigoriev I.V."/>
            <person name="Hibbett D.S."/>
            <person name="Martin F."/>
            <person name="Nordberg H.P."/>
            <person name="Cantor M.N."/>
            <person name="Hua S.X."/>
        </authorList>
    </citation>
    <scope>NUCLEOTIDE SEQUENCE [LARGE SCALE GENOMIC DNA]</scope>
    <source>
        <strain evidence="2 3">ATCC 200175</strain>
    </source>
</reference>
<protein>
    <submittedName>
        <fullName evidence="2">Uncharacterized protein</fullName>
    </submittedName>
</protein>
<dbReference type="OrthoDB" id="3271131at2759"/>
<proteinExistence type="predicted"/>
<feature type="non-terminal residue" evidence="2">
    <location>
        <position position="1"/>
    </location>
</feature>
<evidence type="ECO:0000313" key="3">
    <source>
        <dbReference type="Proteomes" id="UP000053647"/>
    </source>
</evidence>
<feature type="region of interest" description="Disordered" evidence="1">
    <location>
        <begin position="25"/>
        <end position="51"/>
    </location>
</feature>
<feature type="region of interest" description="Disordered" evidence="1">
    <location>
        <begin position="415"/>
        <end position="455"/>
    </location>
</feature>
<keyword evidence="3" id="KW-1185">Reference proteome</keyword>
<feature type="compositionally biased region" description="Basic residues" evidence="1">
    <location>
        <begin position="415"/>
        <end position="432"/>
    </location>
</feature>
<dbReference type="Proteomes" id="UP000053647">
    <property type="component" value="Unassembled WGS sequence"/>
</dbReference>
<name>A0A0C9TYK0_PAXIN</name>
<feature type="compositionally biased region" description="Low complexity" evidence="1">
    <location>
        <begin position="246"/>
        <end position="255"/>
    </location>
</feature>
<feature type="region of interest" description="Disordered" evidence="1">
    <location>
        <begin position="471"/>
        <end position="536"/>
    </location>
</feature>
<feature type="region of interest" description="Disordered" evidence="1">
    <location>
        <begin position="357"/>
        <end position="385"/>
    </location>
</feature>
<feature type="compositionally biased region" description="Polar residues" evidence="1">
    <location>
        <begin position="198"/>
        <end position="222"/>
    </location>
</feature>
<accession>A0A0C9TYK0</accession>